<evidence type="ECO:0000313" key="3">
    <source>
        <dbReference type="Proteomes" id="UP000886998"/>
    </source>
</evidence>
<dbReference type="EMBL" id="BMAV01002465">
    <property type="protein sequence ID" value="GFY41375.1"/>
    <property type="molecule type" value="Genomic_DNA"/>
</dbReference>
<dbReference type="OrthoDB" id="407198at2759"/>
<dbReference type="AlphaFoldDB" id="A0A8X6WUA2"/>
<evidence type="ECO:0000313" key="2">
    <source>
        <dbReference type="EMBL" id="GFY41375.1"/>
    </source>
</evidence>
<proteinExistence type="predicted"/>
<dbReference type="SUPFAM" id="SSF159941">
    <property type="entry name" value="MM3350-like"/>
    <property type="match status" value="1"/>
</dbReference>
<reference evidence="2" key="1">
    <citation type="submission" date="2020-08" db="EMBL/GenBank/DDBJ databases">
        <title>Multicomponent nature underlies the extraordinary mechanical properties of spider dragline silk.</title>
        <authorList>
            <person name="Kono N."/>
            <person name="Nakamura H."/>
            <person name="Mori M."/>
            <person name="Yoshida Y."/>
            <person name="Ohtoshi R."/>
            <person name="Malay A.D."/>
            <person name="Moran D.A.P."/>
            <person name="Tomita M."/>
            <person name="Numata K."/>
            <person name="Arakawa K."/>
        </authorList>
    </citation>
    <scope>NUCLEOTIDE SEQUENCE</scope>
</reference>
<dbReference type="InterPro" id="IPR024047">
    <property type="entry name" value="MM3350-like_sf"/>
</dbReference>
<dbReference type="Proteomes" id="UP000886998">
    <property type="component" value="Unassembled WGS sequence"/>
</dbReference>
<gene>
    <name evidence="2" type="primary">NGR_a03330</name>
    <name evidence="2" type="ORF">TNIN_94821</name>
</gene>
<protein>
    <submittedName>
        <fullName evidence="2">Uncharacterized protein y4hQ</fullName>
    </submittedName>
</protein>
<dbReference type="Gene3D" id="3.10.290.30">
    <property type="entry name" value="MM3350-like"/>
    <property type="match status" value="1"/>
</dbReference>
<comment type="caution">
    <text evidence="2">The sequence shown here is derived from an EMBL/GenBank/DDBJ whole genome shotgun (WGS) entry which is preliminary data.</text>
</comment>
<keyword evidence="3" id="KW-1185">Reference proteome</keyword>
<dbReference type="PANTHER" id="PTHR41878:SF1">
    <property type="entry name" value="TNPR PROTEIN"/>
    <property type="match status" value="1"/>
</dbReference>
<dbReference type="InterPro" id="IPR012912">
    <property type="entry name" value="Plasmid_pRiA4b_Orf3-like"/>
</dbReference>
<evidence type="ECO:0000259" key="1">
    <source>
        <dbReference type="Pfam" id="PF07929"/>
    </source>
</evidence>
<name>A0A8X6WUA2_9ARAC</name>
<sequence>MNSDASQVFQFKISLKFIKPTIWRRIEVPASYNFRQLHYAIQDSMGWNSGFMDYHLHAFRMRDPRTKIRVEIGIPNDDGYDINETIHEETAKIAEYFNDVKTKAIYEYDFGDGWAHDVVLEKIFPAVEGCTYPRCIAGIRACPPEDCGGLNGYHNHVEIVKNSNHPEYEEHCAWVKSQGASLEPEKFDPASVKFYEGDISKK</sequence>
<dbReference type="Pfam" id="PF07929">
    <property type="entry name" value="PRiA4_ORF3"/>
    <property type="match status" value="1"/>
</dbReference>
<feature type="domain" description="Plasmid pRiA4b Orf3-like" evidence="1">
    <location>
        <begin position="7"/>
        <end position="189"/>
    </location>
</feature>
<dbReference type="PANTHER" id="PTHR41878">
    <property type="entry name" value="LEXA REPRESSOR-RELATED"/>
    <property type="match status" value="1"/>
</dbReference>
<organism evidence="2 3">
    <name type="scientific">Trichonephila inaurata madagascariensis</name>
    <dbReference type="NCBI Taxonomy" id="2747483"/>
    <lineage>
        <taxon>Eukaryota</taxon>
        <taxon>Metazoa</taxon>
        <taxon>Ecdysozoa</taxon>
        <taxon>Arthropoda</taxon>
        <taxon>Chelicerata</taxon>
        <taxon>Arachnida</taxon>
        <taxon>Araneae</taxon>
        <taxon>Araneomorphae</taxon>
        <taxon>Entelegynae</taxon>
        <taxon>Araneoidea</taxon>
        <taxon>Nephilidae</taxon>
        <taxon>Trichonephila</taxon>
        <taxon>Trichonephila inaurata</taxon>
    </lineage>
</organism>
<accession>A0A8X6WUA2</accession>